<name>B0MXY2_9BACT</name>
<dbReference type="EMBL" id="ABFK02000020">
    <property type="protein sequence ID" value="EDS02468.1"/>
    <property type="molecule type" value="Genomic_DNA"/>
</dbReference>
<keyword evidence="2" id="KW-1185">Reference proteome</keyword>
<dbReference type="Proteomes" id="UP000005819">
    <property type="component" value="Unassembled WGS sequence"/>
</dbReference>
<protein>
    <submittedName>
        <fullName evidence="1">Uncharacterized protein</fullName>
    </submittedName>
</protein>
<organism evidence="1 2">
    <name type="scientific">Alistipes putredinis DSM 17216</name>
    <dbReference type="NCBI Taxonomy" id="445970"/>
    <lineage>
        <taxon>Bacteria</taxon>
        <taxon>Pseudomonadati</taxon>
        <taxon>Bacteroidota</taxon>
        <taxon>Bacteroidia</taxon>
        <taxon>Bacteroidales</taxon>
        <taxon>Rikenellaceae</taxon>
        <taxon>Alistipes</taxon>
    </lineage>
</organism>
<reference evidence="1" key="1">
    <citation type="submission" date="2007-10" db="EMBL/GenBank/DDBJ databases">
        <authorList>
            <person name="Fulton L."/>
            <person name="Clifton S."/>
            <person name="Fulton B."/>
            <person name="Xu J."/>
            <person name="Minx P."/>
            <person name="Pepin K.H."/>
            <person name="Johnson M."/>
            <person name="Thiruvilangam P."/>
            <person name="Bhonagiri V."/>
            <person name="Nash W.E."/>
            <person name="Mardis E.R."/>
            <person name="Wilson R.K."/>
        </authorList>
    </citation>
    <scope>NUCLEOTIDE SEQUENCE [LARGE SCALE GENOMIC DNA]</scope>
    <source>
        <strain evidence="1">DSM 17216</strain>
    </source>
</reference>
<sequence>MQKQIYLHFAEAKYLRRSQRLRKSRGISAGYGRVGRYSVNRNIQSKNK</sequence>
<dbReference type="HOGENOM" id="CLU_3148701_0_0_10"/>
<comment type="caution">
    <text evidence="1">The sequence shown here is derived from an EMBL/GenBank/DDBJ whole genome shotgun (WGS) entry which is preliminary data.</text>
</comment>
<dbReference type="AlphaFoldDB" id="B0MXY2"/>
<gene>
    <name evidence="1" type="ORF">ALIPUT_01994</name>
</gene>
<evidence type="ECO:0000313" key="2">
    <source>
        <dbReference type="Proteomes" id="UP000005819"/>
    </source>
</evidence>
<reference evidence="1" key="2">
    <citation type="submission" date="2013-09" db="EMBL/GenBank/DDBJ databases">
        <title>Draft genome sequence of Alistipes putredinis (DSM 17216).</title>
        <authorList>
            <person name="Sudarsanam P."/>
            <person name="Ley R."/>
            <person name="Guruge J."/>
            <person name="Turnbaugh P.J."/>
            <person name="Mahowald M."/>
            <person name="Liep D."/>
            <person name="Gordon J."/>
        </authorList>
    </citation>
    <scope>NUCLEOTIDE SEQUENCE</scope>
    <source>
        <strain evidence="1">DSM 17216</strain>
    </source>
</reference>
<proteinExistence type="predicted"/>
<evidence type="ECO:0000313" key="1">
    <source>
        <dbReference type="EMBL" id="EDS02468.1"/>
    </source>
</evidence>
<accession>B0MXY2</accession>